<evidence type="ECO:0000313" key="4">
    <source>
        <dbReference type="Proteomes" id="UP000198878"/>
    </source>
</evidence>
<reference evidence="4" key="1">
    <citation type="submission" date="2016-10" db="EMBL/GenBank/DDBJ databases">
        <authorList>
            <person name="Varghese N."/>
            <person name="Submissions S."/>
        </authorList>
    </citation>
    <scope>NUCLEOTIDE SEQUENCE [LARGE SCALE GENOMIC DNA]</scope>
    <source>
        <strain evidence="4">DSM 44654</strain>
    </source>
</reference>
<feature type="transmembrane region" description="Helical" evidence="1">
    <location>
        <begin position="82"/>
        <end position="100"/>
    </location>
</feature>
<keyword evidence="1" id="KW-1133">Transmembrane helix</keyword>
<keyword evidence="1" id="KW-0472">Membrane</keyword>
<evidence type="ECO:0000313" key="3">
    <source>
        <dbReference type="EMBL" id="SEF35497.1"/>
    </source>
</evidence>
<feature type="transmembrane region" description="Helical" evidence="1">
    <location>
        <begin position="285"/>
        <end position="305"/>
    </location>
</feature>
<dbReference type="PANTHER" id="PTHR23028">
    <property type="entry name" value="ACETYLTRANSFERASE"/>
    <property type="match status" value="1"/>
</dbReference>
<gene>
    <name evidence="3" type="ORF">SAMN05421837_108104</name>
</gene>
<feature type="transmembrane region" description="Helical" evidence="1">
    <location>
        <begin position="44"/>
        <end position="62"/>
    </location>
</feature>
<name>A0A1H5RDB8_9PSEU</name>
<feature type="domain" description="Acyltransferase 3" evidence="2">
    <location>
        <begin position="15"/>
        <end position="329"/>
    </location>
</feature>
<accession>A0A1H5RDB8</accession>
<dbReference type="Pfam" id="PF01757">
    <property type="entry name" value="Acyl_transf_3"/>
    <property type="match status" value="1"/>
</dbReference>
<dbReference type="GO" id="GO:0016747">
    <property type="term" value="F:acyltransferase activity, transferring groups other than amino-acyl groups"/>
    <property type="evidence" value="ECO:0007669"/>
    <property type="project" value="InterPro"/>
</dbReference>
<sequence>MITHDQYLATRRFGALDGVRAIAAVLVVVFHYGGPNWVRANGWIGVHLFFVLSGFLITTLALREEDRNGRVSLAEFYIRRAFRILPVYYVVIGVVVVFAYFRGMGLRHSGIVAALPWNLTFLGEYHQMTLFGQAWTLGVEQKFYLVWPLLAFGVGALGFVKRLSLSLGLVALMLALIPFMPYAGAYSPILIGCTLAIVLHHRKGFAALRVFTHPVAGLVVAAALVAVQTMFGEIAEFLSDEGGSITGTLYIVLAALLVPSLVAGGGPLAWVLSRRPMRFIGERSYSLYLMQGVVAVALAGAIPQFAPHRTLTAVAVTIVGLLAADLLYRWVEVPMIDVGRRIITRRRAKKTEAPAAEVAEPALVTA</sequence>
<dbReference type="InterPro" id="IPR050879">
    <property type="entry name" value="Acyltransferase_3"/>
</dbReference>
<keyword evidence="4" id="KW-1185">Reference proteome</keyword>
<dbReference type="STRING" id="218821.SAMN05421837_108104"/>
<feature type="transmembrane region" description="Helical" evidence="1">
    <location>
        <begin position="311"/>
        <end position="331"/>
    </location>
</feature>
<dbReference type="EMBL" id="FNUJ01000008">
    <property type="protein sequence ID" value="SEF35497.1"/>
    <property type="molecule type" value="Genomic_DNA"/>
</dbReference>
<dbReference type="Proteomes" id="UP000198878">
    <property type="component" value="Unassembled WGS sequence"/>
</dbReference>
<evidence type="ECO:0000259" key="2">
    <source>
        <dbReference type="Pfam" id="PF01757"/>
    </source>
</evidence>
<keyword evidence="3" id="KW-0012">Acyltransferase</keyword>
<feature type="transmembrane region" description="Helical" evidence="1">
    <location>
        <begin position="166"/>
        <end position="199"/>
    </location>
</feature>
<keyword evidence="1" id="KW-0812">Transmembrane</keyword>
<organism evidence="3 4">
    <name type="scientific">Amycolatopsis pretoriensis</name>
    <dbReference type="NCBI Taxonomy" id="218821"/>
    <lineage>
        <taxon>Bacteria</taxon>
        <taxon>Bacillati</taxon>
        <taxon>Actinomycetota</taxon>
        <taxon>Actinomycetes</taxon>
        <taxon>Pseudonocardiales</taxon>
        <taxon>Pseudonocardiaceae</taxon>
        <taxon>Amycolatopsis</taxon>
    </lineage>
</organism>
<feature type="transmembrane region" description="Helical" evidence="1">
    <location>
        <begin position="106"/>
        <end position="123"/>
    </location>
</feature>
<dbReference type="GO" id="GO:0016020">
    <property type="term" value="C:membrane"/>
    <property type="evidence" value="ECO:0007669"/>
    <property type="project" value="TreeGrafter"/>
</dbReference>
<dbReference type="RefSeq" id="WP_091389886.1">
    <property type="nucleotide sequence ID" value="NZ_FNUJ01000008.1"/>
</dbReference>
<dbReference type="PANTHER" id="PTHR23028:SF53">
    <property type="entry name" value="ACYL_TRANSF_3 DOMAIN-CONTAINING PROTEIN"/>
    <property type="match status" value="1"/>
</dbReference>
<proteinExistence type="predicted"/>
<feature type="transmembrane region" description="Helical" evidence="1">
    <location>
        <begin position="12"/>
        <end position="32"/>
    </location>
</feature>
<keyword evidence="3" id="KW-0808">Transferase</keyword>
<dbReference type="GO" id="GO:0016787">
    <property type="term" value="F:hydrolase activity"/>
    <property type="evidence" value="ECO:0007669"/>
    <property type="project" value="UniProtKB-KW"/>
</dbReference>
<protein>
    <submittedName>
        <fullName evidence="3">Peptidoglycan/LPS O-acetylase OafA/YrhL, contains acyltransferase and SGNH-hydrolase domains</fullName>
    </submittedName>
</protein>
<keyword evidence="3" id="KW-0378">Hydrolase</keyword>
<feature type="transmembrane region" description="Helical" evidence="1">
    <location>
        <begin position="251"/>
        <end position="273"/>
    </location>
</feature>
<dbReference type="AlphaFoldDB" id="A0A1H5RDB8"/>
<evidence type="ECO:0000256" key="1">
    <source>
        <dbReference type="SAM" id="Phobius"/>
    </source>
</evidence>
<feature type="transmembrane region" description="Helical" evidence="1">
    <location>
        <begin position="143"/>
        <end position="160"/>
    </location>
</feature>
<feature type="transmembrane region" description="Helical" evidence="1">
    <location>
        <begin position="211"/>
        <end position="231"/>
    </location>
</feature>
<dbReference type="GO" id="GO:0009103">
    <property type="term" value="P:lipopolysaccharide biosynthetic process"/>
    <property type="evidence" value="ECO:0007669"/>
    <property type="project" value="TreeGrafter"/>
</dbReference>
<dbReference type="InterPro" id="IPR002656">
    <property type="entry name" value="Acyl_transf_3_dom"/>
</dbReference>